<dbReference type="Proteomes" id="UP001187343">
    <property type="component" value="Unassembled WGS sequence"/>
</dbReference>
<reference evidence="2" key="1">
    <citation type="submission" date="2023-08" db="EMBL/GenBank/DDBJ databases">
        <title>Chromosome-level Genome Assembly of mud carp (Cirrhinus molitorella).</title>
        <authorList>
            <person name="Liu H."/>
        </authorList>
    </citation>
    <scope>NUCLEOTIDE SEQUENCE</scope>
    <source>
        <strain evidence="2">Prfri</strain>
        <tissue evidence="2">Muscle</tissue>
    </source>
</reference>
<dbReference type="PANTHER" id="PTHR34007:SF1">
    <property type="entry name" value="AEROLYSIN-LIKE PROTEIN-RELATED"/>
    <property type="match status" value="1"/>
</dbReference>
<evidence type="ECO:0000259" key="1">
    <source>
        <dbReference type="Pfam" id="PF01419"/>
    </source>
</evidence>
<evidence type="ECO:0000313" key="2">
    <source>
        <dbReference type="EMBL" id="KAK2915835.1"/>
    </source>
</evidence>
<sequence>MATTLCLIGGNGGHEFELTGKSNGASLHRMWVWVGPSEVKAVRAWLSDGRSETFGRPAGDYTEFEFQPGERITTLSLWGNGMGTRLGGIRFKTDHGRCGWDIDCMGFLFLEAIQSVVVSNVSYPTLNQMIPKVAVEEIKSVTFKNDTSVGQRQTVETSKKIIKTNSWSVSENISATFRVDVKAGIPGIAELSTGFSTTVGVENTYSRVYTSEKTETLSTNIDVPPGKKVDVDINIGRCSFDLPYTGTMIMTCKDGSVFSFQTEGQYKGITYTDIKVDTKESVI</sequence>
<gene>
    <name evidence="2" type="ORF">Q8A67_000209</name>
</gene>
<dbReference type="AlphaFoldDB" id="A0AA88TZZ7"/>
<dbReference type="Gene3D" id="2.100.10.30">
    <property type="entry name" value="Jacalin-like lectin domain"/>
    <property type="match status" value="1"/>
</dbReference>
<feature type="domain" description="Jacalin-type lectin" evidence="1">
    <location>
        <begin position="8"/>
        <end position="97"/>
    </location>
</feature>
<dbReference type="InterPro" id="IPR053280">
    <property type="entry name" value="Aerolysin-like_pore-former"/>
</dbReference>
<protein>
    <recommendedName>
        <fullName evidence="1">Jacalin-type lectin domain-containing protein</fullName>
    </recommendedName>
</protein>
<organism evidence="2 3">
    <name type="scientific">Cirrhinus molitorella</name>
    <name type="common">mud carp</name>
    <dbReference type="NCBI Taxonomy" id="172907"/>
    <lineage>
        <taxon>Eukaryota</taxon>
        <taxon>Metazoa</taxon>
        <taxon>Chordata</taxon>
        <taxon>Craniata</taxon>
        <taxon>Vertebrata</taxon>
        <taxon>Euteleostomi</taxon>
        <taxon>Actinopterygii</taxon>
        <taxon>Neopterygii</taxon>
        <taxon>Teleostei</taxon>
        <taxon>Ostariophysi</taxon>
        <taxon>Cypriniformes</taxon>
        <taxon>Cyprinidae</taxon>
        <taxon>Labeoninae</taxon>
        <taxon>Labeonini</taxon>
        <taxon>Cirrhinus</taxon>
    </lineage>
</organism>
<dbReference type="SUPFAM" id="SSF51101">
    <property type="entry name" value="Mannose-binding lectins"/>
    <property type="match status" value="1"/>
</dbReference>
<proteinExistence type="predicted"/>
<dbReference type="InterPro" id="IPR001229">
    <property type="entry name" value="Jacalin-like_lectin_dom"/>
</dbReference>
<name>A0AA88TZZ7_9TELE</name>
<dbReference type="Pfam" id="PF03318">
    <property type="entry name" value="ETX_MTX2"/>
    <property type="match status" value="1"/>
</dbReference>
<comment type="caution">
    <text evidence="2">The sequence shown here is derived from an EMBL/GenBank/DDBJ whole genome shotgun (WGS) entry which is preliminary data.</text>
</comment>
<evidence type="ECO:0000313" key="3">
    <source>
        <dbReference type="Proteomes" id="UP001187343"/>
    </source>
</evidence>
<dbReference type="Pfam" id="PF01419">
    <property type="entry name" value="Jacalin"/>
    <property type="match status" value="1"/>
</dbReference>
<dbReference type="Gene3D" id="2.170.15.10">
    <property type="entry name" value="Proaerolysin, chain A, domain 3"/>
    <property type="match status" value="1"/>
</dbReference>
<accession>A0AA88TZZ7</accession>
<dbReference type="PANTHER" id="PTHR34007">
    <property type="entry name" value="AEROLYSIN-LIKE PROTEIN-RELATED"/>
    <property type="match status" value="1"/>
</dbReference>
<keyword evidence="3" id="KW-1185">Reference proteome</keyword>
<dbReference type="SUPFAM" id="SSF56973">
    <property type="entry name" value="Aerolisin/ETX pore-forming domain"/>
    <property type="match status" value="1"/>
</dbReference>
<dbReference type="InterPro" id="IPR004991">
    <property type="entry name" value="Aerolysin-like"/>
</dbReference>
<dbReference type="InterPro" id="IPR036404">
    <property type="entry name" value="Jacalin-like_lectin_dom_sf"/>
</dbReference>
<dbReference type="EMBL" id="JAUYZG010000001">
    <property type="protein sequence ID" value="KAK2915835.1"/>
    <property type="molecule type" value="Genomic_DNA"/>
</dbReference>